<organism evidence="2 3">
    <name type="scientific">Mycolicibacterium neoaurum</name>
    <name type="common">Mycobacterium neoaurum</name>
    <dbReference type="NCBI Taxonomy" id="1795"/>
    <lineage>
        <taxon>Bacteria</taxon>
        <taxon>Bacillati</taxon>
        <taxon>Actinomycetota</taxon>
        <taxon>Actinomycetes</taxon>
        <taxon>Mycobacteriales</taxon>
        <taxon>Mycobacteriaceae</taxon>
        <taxon>Mycolicibacterium</taxon>
    </lineage>
</organism>
<dbReference type="EMBL" id="LK021342">
    <property type="protein sequence ID" value="CDQ46989.1"/>
    <property type="molecule type" value="Genomic_DNA"/>
</dbReference>
<accession>A0AAV2WRK3</accession>
<dbReference type="Gene3D" id="2.20.28.270">
    <property type="entry name" value="RNA polymerase-binding protein A"/>
    <property type="match status" value="1"/>
</dbReference>
<evidence type="ECO:0000313" key="3">
    <source>
        <dbReference type="Proteomes" id="UP000028864"/>
    </source>
</evidence>
<dbReference type="HAMAP" id="MF_01483">
    <property type="entry name" value="RbpA"/>
    <property type="match status" value="1"/>
</dbReference>
<dbReference type="AlphaFoldDB" id="A0AAV2WRK3"/>
<dbReference type="RefSeq" id="WP_036459591.1">
    <property type="nucleotide sequence ID" value="NZ_FMZG01000002.1"/>
</dbReference>
<dbReference type="InterPro" id="IPR038638">
    <property type="entry name" value="RbpA_sf"/>
</dbReference>
<dbReference type="Proteomes" id="UP000028864">
    <property type="component" value="Unassembled WGS sequence"/>
</dbReference>
<keyword evidence="1" id="KW-0804">Transcription</keyword>
<proteinExistence type="inferred from homology"/>
<evidence type="ECO:0000313" key="2">
    <source>
        <dbReference type="EMBL" id="CDQ46989.1"/>
    </source>
</evidence>
<dbReference type="GO" id="GO:0045893">
    <property type="term" value="P:positive regulation of DNA-templated transcription"/>
    <property type="evidence" value="ECO:0007669"/>
    <property type="project" value="UniProtKB-UniRule"/>
</dbReference>
<comment type="caution">
    <text evidence="1">Lacks conserved residue(s) required for the propagation of feature annotation.</text>
</comment>
<comment type="similarity">
    <text evidence="1">Belongs to the RNA polymerase-binding protein RbpA family.</text>
</comment>
<evidence type="ECO:0000256" key="1">
    <source>
        <dbReference type="HAMAP-Rule" id="MF_01483"/>
    </source>
</evidence>
<sequence>MANHRLKGTRLGTISYESDRNMPQQPRQIARYRTTDGAEFDVPFAEGAQAPGRWLCRNGMEGSLLSGEAEEPKRRKHVRTPWDMLRERRTIEELDELLAERLAIIGARRRGADGARAGSAAVDGY</sequence>
<comment type="function">
    <text evidence="1">Binds to RNA polymerase (RNAP), stimulating transcription from principal, but not alternative sigma factor promoters.</text>
</comment>
<comment type="subunit">
    <text evidence="1">Forms a complex with the RNAP catalytic core and with free principal sigma factors.</text>
</comment>
<keyword evidence="1" id="KW-0805">Transcription regulation</keyword>
<gene>
    <name evidence="1" type="primary">rbpA</name>
    <name evidence="2" type="ORF">BN1047_04906</name>
</gene>
<reference evidence="2" key="2">
    <citation type="submission" date="2015-09" db="EMBL/GenBank/DDBJ databases">
        <title>Draft genome sequence of Mycobacterium neoaurum DSM 44074.</title>
        <authorList>
            <person name="Croce O."/>
            <person name="Robert C."/>
            <person name="Raoult D."/>
            <person name="Drancourt M."/>
        </authorList>
    </citation>
    <scope>NUCLEOTIDE SEQUENCE</scope>
    <source>
        <strain evidence="2">DSM 44074</strain>
    </source>
</reference>
<dbReference type="InterPro" id="IPR025182">
    <property type="entry name" value="RNApol-bd_RbpA"/>
</dbReference>
<reference evidence="2" key="1">
    <citation type="submission" date="2014-05" db="EMBL/GenBank/DDBJ databases">
        <authorList>
            <person name="Urmite Genomes"/>
        </authorList>
    </citation>
    <scope>NUCLEOTIDE SEQUENCE</scope>
    <source>
        <strain evidence="2">DSM 44074</strain>
    </source>
</reference>
<dbReference type="Pfam" id="PF13397">
    <property type="entry name" value="RbpA"/>
    <property type="match status" value="1"/>
</dbReference>
<name>A0AAV2WRK3_MYCNE</name>
<dbReference type="GO" id="GO:0001000">
    <property type="term" value="F:bacterial-type RNA polymerase core enzyme binding"/>
    <property type="evidence" value="ECO:0007669"/>
    <property type="project" value="UniProtKB-UniRule"/>
</dbReference>
<protein>
    <recommendedName>
        <fullName evidence="1">RNA polymerase-binding protein RbpA</fullName>
    </recommendedName>
</protein>